<name>A0ABR0Z7M9_HUSHU</name>
<gene>
    <name evidence="1" type="ORF">HHUSO_G18650</name>
</gene>
<sequence>MSCSFFTRGDDPCSRKAGFHFTPHITFIRRAECWHCSHVSAEQRQAGTARNSNIKRVKSRSLSVFAGVVCYLALHSFDSF</sequence>
<evidence type="ECO:0000313" key="1">
    <source>
        <dbReference type="EMBL" id="KAK6480848.1"/>
    </source>
</evidence>
<protein>
    <submittedName>
        <fullName evidence="1">Uncharacterized protein</fullName>
    </submittedName>
</protein>
<dbReference type="Proteomes" id="UP001369086">
    <property type="component" value="Unassembled WGS sequence"/>
</dbReference>
<dbReference type="EMBL" id="JAHFZB010000016">
    <property type="protein sequence ID" value="KAK6480848.1"/>
    <property type="molecule type" value="Genomic_DNA"/>
</dbReference>
<organism evidence="1 2">
    <name type="scientific">Huso huso</name>
    <name type="common">Beluga</name>
    <name type="synonym">Acipenser huso</name>
    <dbReference type="NCBI Taxonomy" id="61971"/>
    <lineage>
        <taxon>Eukaryota</taxon>
        <taxon>Metazoa</taxon>
        <taxon>Chordata</taxon>
        <taxon>Craniata</taxon>
        <taxon>Vertebrata</taxon>
        <taxon>Euteleostomi</taxon>
        <taxon>Actinopterygii</taxon>
        <taxon>Chondrostei</taxon>
        <taxon>Acipenseriformes</taxon>
        <taxon>Acipenseridae</taxon>
        <taxon>Huso</taxon>
    </lineage>
</organism>
<accession>A0ABR0Z7M9</accession>
<comment type="caution">
    <text evidence="1">The sequence shown here is derived from an EMBL/GenBank/DDBJ whole genome shotgun (WGS) entry which is preliminary data.</text>
</comment>
<keyword evidence="2" id="KW-1185">Reference proteome</keyword>
<proteinExistence type="predicted"/>
<reference evidence="1 2" key="1">
    <citation type="submission" date="2021-05" db="EMBL/GenBank/DDBJ databases">
        <authorList>
            <person name="Zahm M."/>
            <person name="Klopp C."/>
            <person name="Cabau C."/>
            <person name="Kuhl H."/>
            <person name="Suciu R."/>
            <person name="Ciorpac M."/>
            <person name="Holostenco D."/>
            <person name="Gessner J."/>
            <person name="Wuertz S."/>
            <person name="Hohne C."/>
            <person name="Stock M."/>
            <person name="Gislard M."/>
            <person name="Lluch J."/>
            <person name="Milhes M."/>
            <person name="Lampietro C."/>
            <person name="Lopez Roques C."/>
            <person name="Donnadieu C."/>
            <person name="Du K."/>
            <person name="Schartl M."/>
            <person name="Guiguen Y."/>
        </authorList>
    </citation>
    <scope>NUCLEOTIDE SEQUENCE [LARGE SCALE GENOMIC DNA]</scope>
    <source>
        <strain evidence="1">Hh-F2</strain>
        <tissue evidence="1">Blood</tissue>
    </source>
</reference>
<evidence type="ECO:0000313" key="2">
    <source>
        <dbReference type="Proteomes" id="UP001369086"/>
    </source>
</evidence>